<name>W6MGY1_9ASCO</name>
<gene>
    <name evidence="1" type="ORF">KUCA_T00001128001</name>
</gene>
<dbReference type="HOGENOM" id="CLU_037269_6_3_1"/>
<keyword evidence="2" id="KW-1185">Reference proteome</keyword>
<reference evidence="1" key="1">
    <citation type="submission" date="2013-12" db="EMBL/GenBank/DDBJ databases">
        <authorList>
            <person name="Genoscope - CEA"/>
        </authorList>
    </citation>
    <scope>NUCLEOTIDE SEQUENCE</scope>
    <source>
        <strain evidence="1">CBS 1993</strain>
    </source>
</reference>
<dbReference type="STRING" id="1382522.W6MGY1"/>
<organism evidence="1 2">
    <name type="scientific">Kuraishia capsulata CBS 1993</name>
    <dbReference type="NCBI Taxonomy" id="1382522"/>
    <lineage>
        <taxon>Eukaryota</taxon>
        <taxon>Fungi</taxon>
        <taxon>Dikarya</taxon>
        <taxon>Ascomycota</taxon>
        <taxon>Saccharomycotina</taxon>
        <taxon>Pichiomycetes</taxon>
        <taxon>Pichiales</taxon>
        <taxon>Pichiaceae</taxon>
        <taxon>Kuraishia</taxon>
    </lineage>
</organism>
<dbReference type="Proteomes" id="UP000019384">
    <property type="component" value="Unassembled WGS sequence"/>
</dbReference>
<sequence length="375" mass="42304">MLGRRVPLSFRRLFSTEEASRAYQQQLDKARVDCLALLNKYDRSSFLLSHYVPEPIRDSYTAIKAFNVELKKVSDGASTSSNSQPNPALVDIKLKFWEDLMVKIFTQSHSNVALGEPIATLLREGLKQDQMLDLGVFQQIISGRSHYVRNEAQRGFANIDAICSFGESTDSQVNYALQGLLLSPSLSPAANKFLELVPSETRALMSEIAAHIGQSTSLASVIVGLKYFAAAKNRVLLPLDLMAKHGLSQESVLRIGQGHEEPADVTAKLQDVVFDVSVAANDHLMTARNKFDRVKESIRETIAENRSEKWLTSASKRWRHKVSDVIFVPYMAAVPTELYLERLEKYNFNVLHPKLATPEWRLAWRSYRNYNSRSI</sequence>
<accession>W6MGY1</accession>
<protein>
    <recommendedName>
        <fullName evidence="3">NADH dehydrogenase (Ubiquinone) complex I, assembly factor 6</fullName>
    </recommendedName>
</protein>
<dbReference type="Gene3D" id="1.10.600.10">
    <property type="entry name" value="Farnesyl Diphosphate Synthase"/>
    <property type="match status" value="1"/>
</dbReference>
<dbReference type="OrthoDB" id="270318at2759"/>
<proteinExistence type="predicted"/>
<evidence type="ECO:0000313" key="2">
    <source>
        <dbReference type="Proteomes" id="UP000019384"/>
    </source>
</evidence>
<dbReference type="GeneID" id="34518561"/>
<dbReference type="RefSeq" id="XP_022457173.1">
    <property type="nucleotide sequence ID" value="XM_022605734.1"/>
</dbReference>
<dbReference type="InterPro" id="IPR002060">
    <property type="entry name" value="Squ/phyt_synthse"/>
</dbReference>
<dbReference type="SUPFAM" id="SSF48576">
    <property type="entry name" value="Terpenoid synthases"/>
    <property type="match status" value="1"/>
</dbReference>
<dbReference type="Pfam" id="PF00494">
    <property type="entry name" value="SQS_PSY"/>
    <property type="match status" value="1"/>
</dbReference>
<evidence type="ECO:0008006" key="3">
    <source>
        <dbReference type="Google" id="ProtNLM"/>
    </source>
</evidence>
<dbReference type="InterPro" id="IPR008949">
    <property type="entry name" value="Isoprenoid_synthase_dom_sf"/>
</dbReference>
<dbReference type="EMBL" id="HG793125">
    <property type="protein sequence ID" value="CDK25161.1"/>
    <property type="molecule type" value="Genomic_DNA"/>
</dbReference>
<dbReference type="AlphaFoldDB" id="W6MGY1"/>
<evidence type="ECO:0000313" key="1">
    <source>
        <dbReference type="EMBL" id="CDK25161.1"/>
    </source>
</evidence>
<reference evidence="1" key="2">
    <citation type="submission" date="2014-02" db="EMBL/GenBank/DDBJ databases">
        <title>Complete DNA sequence of /Kuraishia capsulata/ illustrates novel genomic features among budding yeasts (/Saccharomycotina/).</title>
        <authorList>
            <person name="Morales L."/>
            <person name="Noel B."/>
            <person name="Porcel B."/>
            <person name="Marcet-Houben M."/>
            <person name="Hullo M-F."/>
            <person name="Sacerdot C."/>
            <person name="Tekaia F."/>
            <person name="Leh-Louis V."/>
            <person name="Despons L."/>
            <person name="Khanna V."/>
            <person name="Aury J-M."/>
            <person name="Barbe V."/>
            <person name="Couloux A."/>
            <person name="Labadie K."/>
            <person name="Pelletier E."/>
            <person name="Souciet J-L."/>
            <person name="Boekhout T."/>
            <person name="Gabaldon T."/>
            <person name="Wincker P."/>
            <person name="Dujon B."/>
        </authorList>
    </citation>
    <scope>NUCLEOTIDE SEQUENCE</scope>
    <source>
        <strain evidence="1">CBS 1993</strain>
    </source>
</reference>